<reference evidence="3" key="1">
    <citation type="submission" date="2018-05" db="EMBL/GenBank/DDBJ databases">
        <authorList>
            <person name="Lanie J.A."/>
            <person name="Ng W.-L."/>
            <person name="Kazmierczak K.M."/>
            <person name="Andrzejewski T.M."/>
            <person name="Davidsen T.M."/>
            <person name="Wayne K.J."/>
            <person name="Tettelin H."/>
            <person name="Glass J.I."/>
            <person name="Rusch D."/>
            <person name="Podicherti R."/>
            <person name="Tsui H.-C.T."/>
            <person name="Winkler M.E."/>
        </authorList>
    </citation>
    <scope>NUCLEOTIDE SEQUENCE</scope>
</reference>
<keyword evidence="2" id="KW-1133">Transmembrane helix</keyword>
<evidence type="ECO:0000256" key="1">
    <source>
        <dbReference type="ARBA" id="ARBA00022448"/>
    </source>
</evidence>
<feature type="non-terminal residue" evidence="3">
    <location>
        <position position="1"/>
    </location>
</feature>
<protein>
    <recommendedName>
        <fullName evidence="4">Polysaccharide biosynthesis protein C-terminal domain-containing protein</fullName>
    </recommendedName>
</protein>
<name>A0A382Q2Z6_9ZZZZ</name>
<organism evidence="3">
    <name type="scientific">marine metagenome</name>
    <dbReference type="NCBI Taxonomy" id="408172"/>
    <lineage>
        <taxon>unclassified sequences</taxon>
        <taxon>metagenomes</taxon>
        <taxon>ecological metagenomes</taxon>
    </lineage>
</organism>
<sequence length="253" mass="28281">KGAAMATMISQVVVFLIFVYMLFVKEHSYIKFKLRDFSYSNLILMEIIKVGLPASISMVIMSFGQLVFNRILTDFSVDAVAAYQIGGRIDMVVFLPIMSIAAALTTLVGMFYGANEWIKMKSIIKYGITRSVMITIVGSTLMIIFSPWIIKSFSSEPDIQDIAVYYLRCISLIYPLVAIGMSIGRILQGMGKGLPLLIITSIRILLVSAPLALYFRYGLGKPVEYVWYAMMISTVVATTTGIFWMRHALNKIS</sequence>
<feature type="transmembrane region" description="Helical" evidence="2">
    <location>
        <begin position="132"/>
        <end position="150"/>
    </location>
</feature>
<evidence type="ECO:0000313" key="3">
    <source>
        <dbReference type="EMBL" id="SVC79929.1"/>
    </source>
</evidence>
<dbReference type="GO" id="GO:0015297">
    <property type="term" value="F:antiporter activity"/>
    <property type="evidence" value="ECO:0007669"/>
    <property type="project" value="InterPro"/>
</dbReference>
<feature type="transmembrane region" description="Helical" evidence="2">
    <location>
        <begin position="162"/>
        <end position="184"/>
    </location>
</feature>
<dbReference type="GO" id="GO:0005886">
    <property type="term" value="C:plasma membrane"/>
    <property type="evidence" value="ECO:0007669"/>
    <property type="project" value="TreeGrafter"/>
</dbReference>
<dbReference type="InterPro" id="IPR002528">
    <property type="entry name" value="MATE_fam"/>
</dbReference>
<keyword evidence="2" id="KW-0812">Transmembrane</keyword>
<feature type="transmembrane region" description="Helical" evidence="2">
    <location>
        <begin position="196"/>
        <end position="219"/>
    </location>
</feature>
<gene>
    <name evidence="3" type="ORF">METZ01_LOCUS332783</name>
</gene>
<feature type="transmembrane region" description="Helical" evidence="2">
    <location>
        <begin position="225"/>
        <end position="245"/>
    </location>
</feature>
<dbReference type="AlphaFoldDB" id="A0A382Q2Z6"/>
<dbReference type="GO" id="GO:0042910">
    <property type="term" value="F:xenobiotic transmembrane transporter activity"/>
    <property type="evidence" value="ECO:0007669"/>
    <property type="project" value="InterPro"/>
</dbReference>
<feature type="transmembrane region" description="Helical" evidence="2">
    <location>
        <begin position="6"/>
        <end position="23"/>
    </location>
</feature>
<keyword evidence="2" id="KW-0472">Membrane</keyword>
<proteinExistence type="predicted"/>
<feature type="transmembrane region" description="Helical" evidence="2">
    <location>
        <begin position="43"/>
        <end position="68"/>
    </location>
</feature>
<evidence type="ECO:0000256" key="2">
    <source>
        <dbReference type="SAM" id="Phobius"/>
    </source>
</evidence>
<dbReference type="PANTHER" id="PTHR43298">
    <property type="entry name" value="MULTIDRUG RESISTANCE PROTEIN NORM-RELATED"/>
    <property type="match status" value="1"/>
</dbReference>
<dbReference type="EMBL" id="UINC01111597">
    <property type="protein sequence ID" value="SVC79929.1"/>
    <property type="molecule type" value="Genomic_DNA"/>
</dbReference>
<dbReference type="InterPro" id="IPR050222">
    <property type="entry name" value="MATE_MdtK"/>
</dbReference>
<dbReference type="Pfam" id="PF01554">
    <property type="entry name" value="MatE"/>
    <property type="match status" value="1"/>
</dbReference>
<accession>A0A382Q2Z6</accession>
<keyword evidence="1" id="KW-0813">Transport</keyword>
<evidence type="ECO:0008006" key="4">
    <source>
        <dbReference type="Google" id="ProtNLM"/>
    </source>
</evidence>
<dbReference type="PANTHER" id="PTHR43298:SF2">
    <property type="entry name" value="FMN_FAD EXPORTER YEEO-RELATED"/>
    <property type="match status" value="1"/>
</dbReference>
<feature type="transmembrane region" description="Helical" evidence="2">
    <location>
        <begin position="93"/>
        <end position="112"/>
    </location>
</feature>